<dbReference type="GeneID" id="105111355"/>
<dbReference type="RefSeq" id="XP_011004984.1">
    <property type="nucleotide sequence ID" value="XM_011006682.1"/>
</dbReference>
<dbReference type="KEGG" id="peu:105111355"/>
<keyword evidence="2" id="KW-1185">Reference proteome</keyword>
<feature type="compositionally biased region" description="Basic and acidic residues" evidence="1">
    <location>
        <begin position="95"/>
        <end position="112"/>
    </location>
</feature>
<name>A0AAJ6X4E7_POPEU</name>
<evidence type="ECO:0000313" key="3">
    <source>
        <dbReference type="RefSeq" id="XP_011004984.1"/>
    </source>
</evidence>
<organism evidence="2 3">
    <name type="scientific">Populus euphratica</name>
    <name type="common">Euphrates poplar</name>
    <dbReference type="NCBI Taxonomy" id="75702"/>
    <lineage>
        <taxon>Eukaryota</taxon>
        <taxon>Viridiplantae</taxon>
        <taxon>Streptophyta</taxon>
        <taxon>Embryophyta</taxon>
        <taxon>Tracheophyta</taxon>
        <taxon>Spermatophyta</taxon>
        <taxon>Magnoliopsida</taxon>
        <taxon>eudicotyledons</taxon>
        <taxon>Gunneridae</taxon>
        <taxon>Pentapetalae</taxon>
        <taxon>rosids</taxon>
        <taxon>fabids</taxon>
        <taxon>Malpighiales</taxon>
        <taxon>Salicaceae</taxon>
        <taxon>Saliceae</taxon>
        <taxon>Populus</taxon>
    </lineage>
</organism>
<dbReference type="AlphaFoldDB" id="A0AAJ6X4E7"/>
<gene>
    <name evidence="3" type="primary">LOC105111355</name>
</gene>
<feature type="region of interest" description="Disordered" evidence="1">
    <location>
        <begin position="81"/>
        <end position="112"/>
    </location>
</feature>
<protein>
    <submittedName>
        <fullName evidence="3">Uncharacterized protein LOC105111355</fullName>
    </submittedName>
</protein>
<accession>A0AAJ6X4E7</accession>
<sequence length="112" mass="12451">MGAGGGSSFPPPAASVHDVLCGPTSSSVFLAPVSSIYPVPAPEATLRQSGSFNVYSRRIGKRKPLTPANLRGMQYPSIIKRIKLPRREHEDEERLELPRREDSDQERHEKQE</sequence>
<dbReference type="Proteomes" id="UP000694918">
    <property type="component" value="Unplaced"/>
</dbReference>
<reference evidence="3" key="1">
    <citation type="submission" date="2025-08" db="UniProtKB">
        <authorList>
            <consortium name="RefSeq"/>
        </authorList>
    </citation>
    <scope>IDENTIFICATION</scope>
</reference>
<evidence type="ECO:0000313" key="2">
    <source>
        <dbReference type="Proteomes" id="UP000694918"/>
    </source>
</evidence>
<proteinExistence type="predicted"/>
<evidence type="ECO:0000256" key="1">
    <source>
        <dbReference type="SAM" id="MobiDB-lite"/>
    </source>
</evidence>